<keyword evidence="3" id="KW-0597">Phosphoprotein</keyword>
<dbReference type="SUPFAM" id="SSF55785">
    <property type="entry name" value="PYP-like sensor domain (PAS domain)"/>
    <property type="match status" value="1"/>
</dbReference>
<feature type="coiled-coil region" evidence="4">
    <location>
        <begin position="817"/>
        <end position="874"/>
    </location>
</feature>
<dbReference type="PROSITE" id="PS50109">
    <property type="entry name" value="HIS_KIN"/>
    <property type="match status" value="1"/>
</dbReference>
<dbReference type="InterPro" id="IPR005467">
    <property type="entry name" value="His_kinase_dom"/>
</dbReference>
<feature type="signal peptide" evidence="5">
    <location>
        <begin position="1"/>
        <end position="20"/>
    </location>
</feature>
<dbReference type="InterPro" id="IPR000700">
    <property type="entry name" value="PAS-assoc_C"/>
</dbReference>
<dbReference type="InterPro" id="IPR001610">
    <property type="entry name" value="PAC"/>
</dbReference>
<dbReference type="SMART" id="SM00387">
    <property type="entry name" value="HATPase_c"/>
    <property type="match status" value="1"/>
</dbReference>
<dbReference type="CDD" id="cd00130">
    <property type="entry name" value="PAS"/>
    <property type="match status" value="1"/>
</dbReference>
<dbReference type="NCBIfam" id="TIGR00229">
    <property type="entry name" value="sensory_box"/>
    <property type="match status" value="1"/>
</dbReference>
<dbReference type="SUPFAM" id="SSF55874">
    <property type="entry name" value="ATPase domain of HSP90 chaperone/DNA topoisomerase II/histidine kinase"/>
    <property type="match status" value="1"/>
</dbReference>
<dbReference type="EC" id="2.7.13.3" evidence="2"/>
<dbReference type="InterPro" id="IPR004358">
    <property type="entry name" value="Sig_transdc_His_kin-like_C"/>
</dbReference>
<evidence type="ECO:0000256" key="5">
    <source>
        <dbReference type="SAM" id="SignalP"/>
    </source>
</evidence>
<feature type="chain" id="PRO_5045694659" description="histidine kinase" evidence="5">
    <location>
        <begin position="21"/>
        <end position="1237"/>
    </location>
</feature>
<dbReference type="PROSITE" id="PS50113">
    <property type="entry name" value="PAC"/>
    <property type="match status" value="1"/>
</dbReference>
<keyword evidence="5" id="KW-0732">Signal</keyword>
<dbReference type="InterPro" id="IPR036890">
    <property type="entry name" value="HATPase_C_sf"/>
</dbReference>
<dbReference type="PANTHER" id="PTHR43547:SF2">
    <property type="entry name" value="HYBRID SIGNAL TRANSDUCTION HISTIDINE KINASE C"/>
    <property type="match status" value="1"/>
</dbReference>
<dbReference type="InterPro" id="IPR013655">
    <property type="entry name" value="PAS_fold_3"/>
</dbReference>
<evidence type="ECO:0000313" key="10">
    <source>
        <dbReference type="Proteomes" id="UP001597512"/>
    </source>
</evidence>
<dbReference type="PRINTS" id="PR00344">
    <property type="entry name" value="BCTRLSENSOR"/>
</dbReference>
<protein>
    <recommendedName>
        <fullName evidence="2">histidine kinase</fullName>
        <ecNumber evidence="2">2.7.13.3</ecNumber>
    </recommendedName>
</protein>
<sequence>MKILVAALLAWFLLFQSAQAQTGNVSFKHITTDEGLSQSNVTCILQDQQGFMWFGTQDGLNKYDGYAFTVYQNDPLQPTSLSDNFIVSLFEDRRGHLWVGTAGGGLCRFDKQTGRFSRFTRSETDARSLSSNHVLAITEDRQGTLWIATEGGLNQFNPTSGTFIRYQHQVGDSGSLPNDLVQDVLVDRQGQIWVATYGGGLNRFDPVTGTFHPYKNRPADKTSLSHNKVKKLFEDSQGRLWVATQGGGLNLLNQDQESFTHFRHDSAVASSILDDDVNTVAEDKQGNLWIGTENEGISVLNKSRTAFTQYPYQETDPHGLNNGSIYALCRDRSGNMWIGTYSGGINFFDHQPARFTRYQKDINQTNSLTNPNVMAVLEDHQGNVWIGTDGGGVNVLLKSNHHYVHYQHKPADPRSVGSNFIMSLYQDSDGDIWIGCYKGGLSLWRKESNDFLNFTQRDEAKGLNQETVTAIVEGKKGTIWFGSMGDGISCYTKKTGTFAHYRPDPAHPGHLTQGYINTLCYDSHQNLWIGTEGDGLTVLNTRSGTFRSYRHNRAVPGSLNHNLVNSLYEDAQHQIWVGTYGGLNRFEPRTQSFVSYAEKQGLANKVIQGMISDEGGNLWISTNKGLSVFNPKTNTFRNFGAEDGLQKGAFNRMSVFKGHGGTLFFGGVTGMTSFYPDRLRNNSFIPPVVITQLRVFNQPVWLRSNQLTLAYDQSTLSFEFAALNYSIPEQNQYSYKLEGFEANWHLKSHTRVATYTNLAPGTYTFRVKASNNDGIWNEQGAAFRIIIQPPFWQIWWFKSLVALLLVSSLYGAYRLRVTRIQAQRVALQHQVRQQKQELQEQALHMQLLQAKVEQQAAQQQLQESEQRFREIADNVDEVFWIHSADPFRLMYINPAGQRVWNTTFEQLQGEPFFLMETAVPQDRPAVLSFMEQYRAGLEGELYYRLQPKDEPIRWLMIRSFIIRDEAGKVLRHIGLASDVTSQKEKEFVLQQSLQREQELNQLKSQFVSTASHEFRTPLMTIQSSVDLIGRYLDFPPDRARPSIRKHLGVIESQVDQFSELLTDVLTIGQIEAGKVPFMPRWIDVLAFCQTLIDTHFSERPDERVVQVVIQGTPRSACIDDKLMSHVLINLLSNAFKFSSGNPELRLAFGDDQLTLQVIDQGIGIPAADVANLFQAFFRASNTNAIQGTGLGLVIARQFVELHAGTLELQSEQHKGTVFTIVLPIGLPDQTLPQEVTN</sequence>
<keyword evidence="10" id="KW-1185">Reference proteome</keyword>
<dbReference type="Pfam" id="PF00512">
    <property type="entry name" value="HisKA"/>
    <property type="match status" value="1"/>
</dbReference>
<dbReference type="InterPro" id="IPR011110">
    <property type="entry name" value="Reg_prop"/>
</dbReference>
<evidence type="ECO:0000256" key="1">
    <source>
        <dbReference type="ARBA" id="ARBA00000085"/>
    </source>
</evidence>
<evidence type="ECO:0000259" key="8">
    <source>
        <dbReference type="PROSITE" id="PS50113"/>
    </source>
</evidence>
<evidence type="ECO:0000256" key="4">
    <source>
        <dbReference type="SAM" id="Coils"/>
    </source>
</evidence>
<dbReference type="Proteomes" id="UP001597512">
    <property type="component" value="Unassembled WGS sequence"/>
</dbReference>
<dbReference type="InterPro" id="IPR003661">
    <property type="entry name" value="HisK_dim/P_dom"/>
</dbReference>
<dbReference type="SMART" id="SM00388">
    <property type="entry name" value="HisKA"/>
    <property type="match status" value="1"/>
</dbReference>
<dbReference type="Gene3D" id="3.30.565.10">
    <property type="entry name" value="Histidine kinase-like ATPase, C-terminal domain"/>
    <property type="match status" value="1"/>
</dbReference>
<gene>
    <name evidence="9" type="ORF">ACFS25_16535</name>
</gene>
<dbReference type="SMART" id="SM00091">
    <property type="entry name" value="PAS"/>
    <property type="match status" value="1"/>
</dbReference>
<proteinExistence type="predicted"/>
<name>A0ABW6ANK4_9BACT</name>
<dbReference type="InterPro" id="IPR000014">
    <property type="entry name" value="PAS"/>
</dbReference>
<dbReference type="InterPro" id="IPR003594">
    <property type="entry name" value="HATPase_dom"/>
</dbReference>
<evidence type="ECO:0000256" key="3">
    <source>
        <dbReference type="ARBA" id="ARBA00022553"/>
    </source>
</evidence>
<dbReference type="EMBL" id="JBHUOM010000014">
    <property type="protein sequence ID" value="MFD2935395.1"/>
    <property type="molecule type" value="Genomic_DNA"/>
</dbReference>
<comment type="catalytic activity">
    <reaction evidence="1">
        <text>ATP + protein L-histidine = ADP + protein N-phospho-L-histidine.</text>
        <dbReference type="EC" id="2.7.13.3"/>
    </reaction>
</comment>
<dbReference type="InterPro" id="IPR036097">
    <property type="entry name" value="HisK_dim/P_sf"/>
</dbReference>
<accession>A0ABW6ANK4</accession>
<evidence type="ECO:0000259" key="7">
    <source>
        <dbReference type="PROSITE" id="PS50112"/>
    </source>
</evidence>
<reference evidence="10" key="1">
    <citation type="journal article" date="2019" name="Int. J. Syst. Evol. Microbiol.">
        <title>The Global Catalogue of Microorganisms (GCM) 10K type strain sequencing project: providing services to taxonomists for standard genome sequencing and annotation.</title>
        <authorList>
            <consortium name="The Broad Institute Genomics Platform"/>
            <consortium name="The Broad Institute Genome Sequencing Center for Infectious Disease"/>
            <person name="Wu L."/>
            <person name="Ma J."/>
        </authorList>
    </citation>
    <scope>NUCLEOTIDE SEQUENCE [LARGE SCALE GENOMIC DNA]</scope>
    <source>
        <strain evidence="10">KCTC 52490</strain>
    </source>
</reference>
<feature type="domain" description="PAS" evidence="7">
    <location>
        <begin position="864"/>
        <end position="940"/>
    </location>
</feature>
<dbReference type="Gene3D" id="2.60.40.10">
    <property type="entry name" value="Immunoglobulins"/>
    <property type="match status" value="1"/>
</dbReference>
<dbReference type="CDD" id="cd00082">
    <property type="entry name" value="HisKA"/>
    <property type="match status" value="1"/>
</dbReference>
<dbReference type="SMART" id="SM00086">
    <property type="entry name" value="PAC"/>
    <property type="match status" value="1"/>
</dbReference>
<keyword evidence="4" id="KW-0175">Coiled coil</keyword>
<dbReference type="Pfam" id="PF07495">
    <property type="entry name" value="Y_Y_Y"/>
    <property type="match status" value="1"/>
</dbReference>
<dbReference type="Gene3D" id="2.130.10.10">
    <property type="entry name" value="YVTN repeat-like/Quinoprotein amine dehydrogenase"/>
    <property type="match status" value="2"/>
</dbReference>
<dbReference type="CDD" id="cd00075">
    <property type="entry name" value="HATPase"/>
    <property type="match status" value="1"/>
</dbReference>
<dbReference type="InterPro" id="IPR035965">
    <property type="entry name" value="PAS-like_dom_sf"/>
</dbReference>
<dbReference type="Gene3D" id="3.30.450.20">
    <property type="entry name" value="PAS domain"/>
    <property type="match status" value="1"/>
</dbReference>
<comment type="caution">
    <text evidence="9">The sequence shown here is derived from an EMBL/GenBank/DDBJ whole genome shotgun (WGS) entry which is preliminary data.</text>
</comment>
<feature type="domain" description="Histidine kinase" evidence="6">
    <location>
        <begin position="1009"/>
        <end position="1226"/>
    </location>
</feature>
<dbReference type="CDD" id="cd00146">
    <property type="entry name" value="PKD"/>
    <property type="match status" value="1"/>
</dbReference>
<dbReference type="Pfam" id="PF02518">
    <property type="entry name" value="HATPase_c"/>
    <property type="match status" value="1"/>
</dbReference>
<dbReference type="InterPro" id="IPR015943">
    <property type="entry name" value="WD40/YVTN_repeat-like_dom_sf"/>
</dbReference>
<organism evidence="9 10">
    <name type="scientific">Spirosoma flavum</name>
    <dbReference type="NCBI Taxonomy" id="2048557"/>
    <lineage>
        <taxon>Bacteria</taxon>
        <taxon>Pseudomonadati</taxon>
        <taxon>Bacteroidota</taxon>
        <taxon>Cytophagia</taxon>
        <taxon>Cytophagales</taxon>
        <taxon>Cytophagaceae</taxon>
        <taxon>Spirosoma</taxon>
    </lineage>
</organism>
<dbReference type="PROSITE" id="PS50112">
    <property type="entry name" value="PAS"/>
    <property type="match status" value="1"/>
</dbReference>
<dbReference type="Pfam" id="PF07494">
    <property type="entry name" value="Reg_prop"/>
    <property type="match status" value="11"/>
</dbReference>
<dbReference type="RefSeq" id="WP_381503253.1">
    <property type="nucleotide sequence ID" value="NZ_JBHUOM010000014.1"/>
</dbReference>
<dbReference type="Gene3D" id="1.10.287.130">
    <property type="match status" value="1"/>
</dbReference>
<feature type="domain" description="PAC" evidence="8">
    <location>
        <begin position="939"/>
        <end position="991"/>
    </location>
</feature>
<evidence type="ECO:0000313" key="9">
    <source>
        <dbReference type="EMBL" id="MFD2935395.1"/>
    </source>
</evidence>
<evidence type="ECO:0000259" key="6">
    <source>
        <dbReference type="PROSITE" id="PS50109"/>
    </source>
</evidence>
<dbReference type="InterPro" id="IPR011123">
    <property type="entry name" value="Y_Y_Y"/>
</dbReference>
<evidence type="ECO:0000256" key="2">
    <source>
        <dbReference type="ARBA" id="ARBA00012438"/>
    </source>
</evidence>
<dbReference type="Pfam" id="PF08447">
    <property type="entry name" value="PAS_3"/>
    <property type="match status" value="1"/>
</dbReference>
<dbReference type="SUPFAM" id="SSF47384">
    <property type="entry name" value="Homodimeric domain of signal transducing histidine kinase"/>
    <property type="match status" value="1"/>
</dbReference>
<dbReference type="InterPro" id="IPR013783">
    <property type="entry name" value="Ig-like_fold"/>
</dbReference>
<dbReference type="PANTHER" id="PTHR43547">
    <property type="entry name" value="TWO-COMPONENT HISTIDINE KINASE"/>
    <property type="match status" value="1"/>
</dbReference>
<dbReference type="SUPFAM" id="SSF63829">
    <property type="entry name" value="Calcium-dependent phosphotriesterase"/>
    <property type="match status" value="2"/>
</dbReference>